<reference evidence="17 21" key="5">
    <citation type="submission" date="2018-08" db="EMBL/GenBank/DDBJ databases">
        <title>Recombination of ecologically and evolutionarily significant loci maintains genetic cohesion in the Pseudomonas syringae species complex.</title>
        <authorList>
            <person name="Dillon M."/>
            <person name="Thakur S."/>
            <person name="Almeida R.N.D."/>
            <person name="Weir B.S."/>
            <person name="Guttman D.S."/>
        </authorList>
    </citation>
    <scope>NUCLEOTIDE SEQUENCE [LARGE SCALE GENOMIC DNA]</scope>
    <source>
        <strain evidence="17 21">ICMP 7846</strain>
    </source>
</reference>
<dbReference type="InterPro" id="IPR037185">
    <property type="entry name" value="EmrE-like"/>
</dbReference>
<reference evidence="18 22" key="4">
    <citation type="submission" date="2017-08" db="EMBL/GenBank/DDBJ databases">
        <authorList>
            <person name="Feschi L."/>
            <person name="Jeukens J."/>
            <person name="Emond-Rheault J.-G."/>
            <person name="Kukavica-Ibrulj I."/>
            <person name="Boyle B."/>
            <person name="Levesque R.C."/>
        </authorList>
    </citation>
    <scope>NUCLEOTIDE SEQUENCE [LARGE SCALE GENOMIC DNA]</scope>
    <source>
        <strain evidence="18 22">PA-W36</strain>
    </source>
</reference>
<dbReference type="Proteomes" id="UP000045039">
    <property type="component" value="Unassembled WGS sequence"/>
</dbReference>
<dbReference type="EMBL" id="RBSQ01000416">
    <property type="protein sequence ID" value="RMS58497.1"/>
    <property type="molecule type" value="Genomic_DNA"/>
</dbReference>
<dbReference type="GO" id="GO:0009103">
    <property type="term" value="P:lipopolysaccharide biosynthetic process"/>
    <property type="evidence" value="ECO:0007669"/>
    <property type="project" value="UniProtKB-UniRule"/>
</dbReference>
<keyword evidence="7 12" id="KW-0812">Transmembrane</keyword>
<reference evidence="15" key="7">
    <citation type="submission" date="2020-01" db="EMBL/GenBank/DDBJ databases">
        <title>Bacteria Cultured from War Wounds Associated with the Conflict in Eastern Ukraine.</title>
        <authorList>
            <person name="Snesrud E."/>
            <person name="Galac M.R."/>
            <person name="Mc Gann P."/>
            <person name="Valentine K."/>
            <person name="Viacheslav K."/>
        </authorList>
    </citation>
    <scope>NUCLEOTIDE SEQUENCE</scope>
    <source>
        <strain evidence="15">VNMU148</strain>
    </source>
</reference>
<feature type="domain" description="EamA" evidence="13">
    <location>
        <begin position="46"/>
        <end position="111"/>
    </location>
</feature>
<sequence length="115" mass="12496">MSAALLLATLLMTGLGQVAQKLTVEHWRLVAADGWTARLRSPWPWLALLALGLGLLCWLLLLQRVEVGSAYPMLALNFVLVTLAARFVFDEPVDRRHLAGLLLIVAGVALLGRSA</sequence>
<comment type="subcellular location">
    <subcellularLocation>
        <location evidence="12">Cell inner membrane</location>
        <topology evidence="12">Multi-pass membrane protein</topology>
    </subcellularLocation>
    <subcellularLocation>
        <location evidence="1">Cell membrane</location>
        <topology evidence="1">Multi-pass membrane protein</topology>
    </subcellularLocation>
</comment>
<evidence type="ECO:0000256" key="6">
    <source>
        <dbReference type="ARBA" id="ARBA00022556"/>
    </source>
</evidence>
<evidence type="ECO:0000313" key="19">
    <source>
        <dbReference type="Proteomes" id="UP000045039"/>
    </source>
</evidence>
<comment type="function">
    <text evidence="12">Translocates 4-amino-4-deoxy-L-arabinose-phosphoundecaprenol (alpha-L-Ara4N-phosphoundecaprenol) from the cytoplasmic to the periplasmic side of the inner membrane.</text>
</comment>
<keyword evidence="10 12" id="KW-0443">Lipid metabolism</keyword>
<dbReference type="Proteomes" id="UP000644192">
    <property type="component" value="Unassembled WGS sequence"/>
</dbReference>
<name>A0A072ZQT7_PSEAI</name>
<dbReference type="Proteomes" id="UP000270834">
    <property type="component" value="Unassembled WGS sequence"/>
</dbReference>
<dbReference type="Proteomes" id="UP000194857">
    <property type="component" value="Unassembled WGS sequence"/>
</dbReference>
<dbReference type="EMBL" id="NSNE01000014">
    <property type="protein sequence ID" value="RPM11103.1"/>
    <property type="molecule type" value="Genomic_DNA"/>
</dbReference>
<evidence type="ECO:0000256" key="3">
    <source>
        <dbReference type="ARBA" id="ARBA00022475"/>
    </source>
</evidence>
<evidence type="ECO:0000256" key="11">
    <source>
        <dbReference type="ARBA" id="ARBA00023136"/>
    </source>
</evidence>
<keyword evidence="2 12" id="KW-0813">Transport</keyword>
<comment type="caution">
    <text evidence="15">The sequence shown here is derived from an EMBL/GenBank/DDBJ whole genome shotgun (WGS) entry which is preliminary data.</text>
</comment>
<accession>A0A1S1C8I5</accession>
<dbReference type="SMR" id="A0A072ZQT7"/>
<gene>
    <name evidence="14" type="primary">arnE_2</name>
    <name evidence="12" type="synonym">arnE</name>
    <name evidence="17" type="ORF">ALP65_02564</name>
    <name evidence="16" type="ORF">CAZ10_19775</name>
    <name evidence="15" type="ORF">GUL26_02395</name>
    <name evidence="18" type="ORF">IPC1295_22620</name>
    <name evidence="14" type="ORF">PAERUG_P19_London_7_VIM_2_05_10_04637</name>
</gene>
<evidence type="ECO:0000256" key="4">
    <source>
        <dbReference type="ARBA" id="ARBA00022516"/>
    </source>
</evidence>
<dbReference type="HAMAP" id="MF_01869">
    <property type="entry name" value="Flippase_ArnE"/>
    <property type="match status" value="1"/>
</dbReference>
<feature type="transmembrane region" description="Helical" evidence="12">
    <location>
        <begin position="43"/>
        <end position="62"/>
    </location>
</feature>
<evidence type="ECO:0000313" key="21">
    <source>
        <dbReference type="Proteomes" id="UP000270834"/>
    </source>
</evidence>
<dbReference type="EMBL" id="WXZT01000001">
    <property type="protein sequence ID" value="MZZ11089.1"/>
    <property type="molecule type" value="Genomic_DNA"/>
</dbReference>
<protein>
    <recommendedName>
        <fullName evidence="12">Probable 4-amino-4-deoxy-L-arabinose-phosphoundecaprenol flippase subunit ArnE</fullName>
        <shortName evidence="12">L-Ara4N-phosphoundecaprenol flippase subunit ArnE</shortName>
    </recommendedName>
    <alternativeName>
        <fullName evidence="12">Undecaprenyl phosphate-aminoarabinose flippase subunit ArnE</fullName>
    </alternativeName>
</protein>
<dbReference type="InterPro" id="IPR022883">
    <property type="entry name" value="Flippase_ArnE"/>
</dbReference>
<evidence type="ECO:0000256" key="9">
    <source>
        <dbReference type="ARBA" id="ARBA00022989"/>
    </source>
</evidence>
<dbReference type="InterPro" id="IPR000390">
    <property type="entry name" value="Small_drug/metabolite_transptr"/>
</dbReference>
<dbReference type="eggNOG" id="COG2076">
    <property type="taxonomic scope" value="Bacteria"/>
</dbReference>
<evidence type="ECO:0000313" key="17">
    <source>
        <dbReference type="EMBL" id="RMS58497.1"/>
    </source>
</evidence>
<reference evidence="19" key="2">
    <citation type="submission" date="2015-06" db="EMBL/GenBank/DDBJ databases">
        <authorList>
            <person name="Radhakrishnan Rajesh"/>
            <person name="Underwood Anthony"/>
            <person name="Al-Shahib Ali"/>
        </authorList>
    </citation>
    <scope>NUCLEOTIDE SEQUENCE [LARGE SCALE GENOMIC DNA]</scope>
    <source>
        <strain evidence="19">P19_London_7_VIM_2_05_10</strain>
    </source>
</reference>
<evidence type="ECO:0000313" key="22">
    <source>
        <dbReference type="Proteomes" id="UP000284767"/>
    </source>
</evidence>
<dbReference type="FunFam" id="1.10.3730.20:FF:000002">
    <property type="entry name" value="Probable 4-amino-4-deoxy-L-arabinose-phosphoundecaprenol flippase subunit ArnE"/>
    <property type="match status" value="1"/>
</dbReference>
<evidence type="ECO:0000256" key="2">
    <source>
        <dbReference type="ARBA" id="ARBA00022448"/>
    </source>
</evidence>
<keyword evidence="3 12" id="KW-1003">Cell membrane</keyword>
<evidence type="ECO:0000313" key="20">
    <source>
        <dbReference type="Proteomes" id="UP000194857"/>
    </source>
</evidence>
<evidence type="ECO:0000256" key="7">
    <source>
        <dbReference type="ARBA" id="ARBA00022692"/>
    </source>
</evidence>
<comment type="pathway">
    <text evidence="12">Bacterial outer membrane biogenesis; lipopolysaccharide biosynthesis.</text>
</comment>
<evidence type="ECO:0000256" key="5">
    <source>
        <dbReference type="ARBA" id="ARBA00022519"/>
    </source>
</evidence>
<dbReference type="Pfam" id="PF00892">
    <property type="entry name" value="EamA"/>
    <property type="match status" value="1"/>
</dbReference>
<reference evidence="18 22" key="6">
    <citation type="submission" date="2019-01" db="EMBL/GenBank/DDBJ databases">
        <title>The Pseudomonas aeruginosa pan-genome provides new insights on its population structure, horizontal gene transfer and pathogenicity.</title>
        <authorList>
            <person name="Freschi L."/>
            <person name="Vincent A.T."/>
            <person name="Jeukens J."/>
            <person name="Emond-Rheault J.-G."/>
            <person name="Kukavica-Ibrulj I."/>
            <person name="Dupont M.-J."/>
            <person name="Charette S.J."/>
            <person name="Boyle B."/>
            <person name="Levesque R.C."/>
        </authorList>
    </citation>
    <scope>NUCLEOTIDE SEQUENCE [LARGE SCALE GENOMIC DNA]</scope>
    <source>
        <strain evidence="18 22">PA-W36</strain>
    </source>
</reference>
<evidence type="ECO:0000313" key="23">
    <source>
        <dbReference type="Proteomes" id="UP000644192"/>
    </source>
</evidence>
<dbReference type="GO" id="GO:1901505">
    <property type="term" value="F:carbohydrate derivative transmembrane transporter activity"/>
    <property type="evidence" value="ECO:0007669"/>
    <property type="project" value="InterPro"/>
</dbReference>
<accession>A0A072ZQT7</accession>
<evidence type="ECO:0000313" key="14">
    <source>
        <dbReference type="EMBL" id="CRP49393.1"/>
    </source>
</evidence>
<keyword evidence="5 12" id="KW-0997">Cell inner membrane</keyword>
<evidence type="ECO:0000313" key="15">
    <source>
        <dbReference type="EMBL" id="MZZ11089.1"/>
    </source>
</evidence>
<evidence type="ECO:0000256" key="10">
    <source>
        <dbReference type="ARBA" id="ARBA00023098"/>
    </source>
</evidence>
<keyword evidence="4 12" id="KW-0444">Lipid biosynthesis</keyword>
<evidence type="ECO:0000259" key="13">
    <source>
        <dbReference type="Pfam" id="PF00892"/>
    </source>
</evidence>
<evidence type="ECO:0000256" key="12">
    <source>
        <dbReference type="HAMAP-Rule" id="MF_01869"/>
    </source>
</evidence>
<dbReference type="GO" id="GO:0009245">
    <property type="term" value="P:lipid A biosynthetic process"/>
    <property type="evidence" value="ECO:0007669"/>
    <property type="project" value="UniProtKB-UniRule"/>
</dbReference>
<dbReference type="SUPFAM" id="SSF103481">
    <property type="entry name" value="Multidrug resistance efflux transporter EmrE"/>
    <property type="match status" value="1"/>
</dbReference>
<dbReference type="PANTHER" id="PTHR30561:SF23">
    <property type="entry name" value="4-AMINO-4-DEOXY-L-ARABINOSE-PHOSPHOUNDECAPRENOL FLIPPASE SUBUNIT ARNE-RELATED"/>
    <property type="match status" value="1"/>
</dbReference>
<dbReference type="InterPro" id="IPR000620">
    <property type="entry name" value="EamA_dom"/>
</dbReference>
<dbReference type="AlphaFoldDB" id="A0A072ZQT7"/>
<evidence type="ECO:0000313" key="16">
    <source>
        <dbReference type="EMBL" id="OTI59746.1"/>
    </source>
</evidence>
<dbReference type="UniPathway" id="UPA00030"/>
<evidence type="ECO:0000313" key="18">
    <source>
        <dbReference type="EMBL" id="RPM11103.1"/>
    </source>
</evidence>
<dbReference type="EMBL" id="CVVU01000224">
    <property type="protein sequence ID" value="CRP49393.1"/>
    <property type="molecule type" value="Genomic_DNA"/>
</dbReference>
<comment type="subunit">
    <text evidence="12">Heterodimer of ArnE and ArnF.</text>
</comment>
<comment type="similarity">
    <text evidence="12">Belongs to the ArnE family.</text>
</comment>
<reference evidence="14" key="1">
    <citation type="submission" date="2015-06" db="EMBL/GenBank/DDBJ databases">
        <authorList>
            <person name="Radhakrishnan R."/>
            <person name="Underwood A."/>
            <person name="Al-Shahib A."/>
        </authorList>
    </citation>
    <scope>NUCLEOTIDE SEQUENCE</scope>
    <source>
        <strain evidence="14">P19_London_7_VIM_2_05_10</strain>
    </source>
</reference>
<dbReference type="OMA" id="TCAGQLC"/>
<feature type="transmembrane region" description="Helical" evidence="12">
    <location>
        <begin position="69"/>
        <end position="89"/>
    </location>
</feature>
<dbReference type="PANTHER" id="PTHR30561">
    <property type="entry name" value="SMR FAMILY PROTON-DEPENDENT DRUG EFFLUX TRANSPORTER SUGE"/>
    <property type="match status" value="1"/>
</dbReference>
<dbReference type="GO" id="GO:0005886">
    <property type="term" value="C:plasma membrane"/>
    <property type="evidence" value="ECO:0007669"/>
    <property type="project" value="UniProtKB-SubCell"/>
</dbReference>
<dbReference type="Proteomes" id="UP000284767">
    <property type="component" value="Unassembled WGS sequence"/>
</dbReference>
<dbReference type="Gene3D" id="1.10.3730.20">
    <property type="match status" value="1"/>
</dbReference>
<evidence type="ECO:0000256" key="8">
    <source>
        <dbReference type="ARBA" id="ARBA00022985"/>
    </source>
</evidence>
<feature type="transmembrane region" description="Helical" evidence="12">
    <location>
        <begin position="95"/>
        <end position="112"/>
    </location>
</feature>
<organism evidence="15 23">
    <name type="scientific">Pseudomonas aeruginosa</name>
    <dbReference type="NCBI Taxonomy" id="287"/>
    <lineage>
        <taxon>Bacteria</taxon>
        <taxon>Pseudomonadati</taxon>
        <taxon>Pseudomonadota</taxon>
        <taxon>Gammaproteobacteria</taxon>
        <taxon>Pseudomonadales</taxon>
        <taxon>Pseudomonadaceae</taxon>
        <taxon>Pseudomonas</taxon>
    </lineage>
</organism>
<reference evidence="16 20" key="3">
    <citation type="submission" date="2017-05" db="EMBL/GenBank/DDBJ databases">
        <authorList>
            <person name="Song R."/>
            <person name="Chenine A.L."/>
            <person name="Ruprecht R.M."/>
        </authorList>
    </citation>
    <scope>NUCLEOTIDE SEQUENCE [LARGE SCALE GENOMIC DNA]</scope>
    <source>
        <strain evidence="16 20">S567_C10_BS</strain>
    </source>
</reference>
<keyword evidence="11 12" id="KW-0472">Membrane</keyword>
<keyword evidence="6 12" id="KW-0441">Lipid A biosynthesis</keyword>
<dbReference type="RefSeq" id="WP_003112876.1">
    <property type="nucleotide sequence ID" value="NZ_AP014839.1"/>
</dbReference>
<keyword evidence="8 12" id="KW-0448">Lipopolysaccharide biosynthesis</keyword>
<dbReference type="EMBL" id="NFFZ01000010">
    <property type="protein sequence ID" value="OTI59746.1"/>
    <property type="molecule type" value="Genomic_DNA"/>
</dbReference>
<keyword evidence="9 12" id="KW-1133">Transmembrane helix</keyword>
<evidence type="ECO:0000256" key="1">
    <source>
        <dbReference type="ARBA" id="ARBA00004651"/>
    </source>
</evidence>
<proteinExistence type="inferred from homology"/>